<evidence type="ECO:0000313" key="4">
    <source>
        <dbReference type="EMBL" id="HIQ79972.1"/>
    </source>
</evidence>
<dbReference type="Proteomes" id="UP000886787">
    <property type="component" value="Unassembled WGS sequence"/>
</dbReference>
<keyword evidence="1" id="KW-0328">Glycosyltransferase</keyword>
<protein>
    <submittedName>
        <fullName evidence="4">Glycosyltransferase</fullName>
    </submittedName>
</protein>
<dbReference type="PANTHER" id="PTHR22916">
    <property type="entry name" value="GLYCOSYLTRANSFERASE"/>
    <property type="match status" value="1"/>
</dbReference>
<name>A0A9D1CTK5_9FIRM</name>
<gene>
    <name evidence="4" type="ORF">IAD32_01645</name>
</gene>
<dbReference type="InterPro" id="IPR001173">
    <property type="entry name" value="Glyco_trans_2-like"/>
</dbReference>
<dbReference type="SUPFAM" id="SSF53448">
    <property type="entry name" value="Nucleotide-diphospho-sugar transferases"/>
    <property type="match status" value="1"/>
</dbReference>
<dbReference type="GO" id="GO:0016757">
    <property type="term" value="F:glycosyltransferase activity"/>
    <property type="evidence" value="ECO:0007669"/>
    <property type="project" value="UniProtKB-KW"/>
</dbReference>
<dbReference type="Pfam" id="PF00535">
    <property type="entry name" value="Glycos_transf_2"/>
    <property type="match status" value="1"/>
</dbReference>
<dbReference type="InterPro" id="IPR029044">
    <property type="entry name" value="Nucleotide-diphossugar_trans"/>
</dbReference>
<feature type="domain" description="Glycosyltransferase 2-like" evidence="3">
    <location>
        <begin position="6"/>
        <end position="135"/>
    </location>
</feature>
<evidence type="ECO:0000256" key="2">
    <source>
        <dbReference type="ARBA" id="ARBA00022679"/>
    </source>
</evidence>
<proteinExistence type="predicted"/>
<dbReference type="PANTHER" id="PTHR22916:SF51">
    <property type="entry name" value="GLYCOSYLTRANSFERASE EPSH-RELATED"/>
    <property type="match status" value="1"/>
</dbReference>
<evidence type="ECO:0000259" key="3">
    <source>
        <dbReference type="Pfam" id="PF00535"/>
    </source>
</evidence>
<reference evidence="4" key="1">
    <citation type="submission" date="2020-10" db="EMBL/GenBank/DDBJ databases">
        <authorList>
            <person name="Gilroy R."/>
        </authorList>
    </citation>
    <scope>NUCLEOTIDE SEQUENCE</scope>
    <source>
        <strain evidence="4">ChiSjej1B19-3389</strain>
    </source>
</reference>
<keyword evidence="2" id="KW-0808">Transferase</keyword>
<evidence type="ECO:0000313" key="5">
    <source>
        <dbReference type="Proteomes" id="UP000886787"/>
    </source>
</evidence>
<dbReference type="Gene3D" id="3.90.550.10">
    <property type="entry name" value="Spore Coat Polysaccharide Biosynthesis Protein SpsA, Chain A"/>
    <property type="match status" value="1"/>
</dbReference>
<evidence type="ECO:0000256" key="1">
    <source>
        <dbReference type="ARBA" id="ARBA00022676"/>
    </source>
</evidence>
<dbReference type="CDD" id="cd00761">
    <property type="entry name" value="Glyco_tranf_GTA_type"/>
    <property type="match status" value="1"/>
</dbReference>
<dbReference type="AlphaFoldDB" id="A0A9D1CTK5"/>
<dbReference type="EMBL" id="DVFW01000012">
    <property type="protein sequence ID" value="HIQ79972.1"/>
    <property type="molecule type" value="Genomic_DNA"/>
</dbReference>
<reference evidence="4" key="2">
    <citation type="journal article" date="2021" name="PeerJ">
        <title>Extensive microbial diversity within the chicken gut microbiome revealed by metagenomics and culture.</title>
        <authorList>
            <person name="Gilroy R."/>
            <person name="Ravi A."/>
            <person name="Getino M."/>
            <person name="Pursley I."/>
            <person name="Horton D.L."/>
            <person name="Alikhan N.F."/>
            <person name="Baker D."/>
            <person name="Gharbi K."/>
            <person name="Hall N."/>
            <person name="Watson M."/>
            <person name="Adriaenssens E.M."/>
            <person name="Foster-Nyarko E."/>
            <person name="Jarju S."/>
            <person name="Secka A."/>
            <person name="Antonio M."/>
            <person name="Oren A."/>
            <person name="Chaudhuri R.R."/>
            <person name="La Ragione R."/>
            <person name="Hildebrand F."/>
            <person name="Pallen M.J."/>
        </authorList>
    </citation>
    <scope>NUCLEOTIDE SEQUENCE</scope>
    <source>
        <strain evidence="4">ChiSjej1B19-3389</strain>
    </source>
</reference>
<sequence length="328" mass="38301">MKQLLSIIVPVYNVESYLQQCIESILSQSYRDIDLILVDDGSKDSSGAICDAYAEKDRRVHVIHKKNGGVADTRNTGLRHAAGEYVTFVDSDDFLAPDAYKTHMENLQKTGAQISICGFYSYYHPQKILPKRQDAFYAVLNSEQAIQMSTSFDYFGIAVWDKVFKKDLFEGIEFPAGRLAEDWFVVYKLLDRAQKIVYDARPFYYYRQRPGSYTHDKLVSRDNMLASKEVLDFVTEHYPNIREDALFSYVFACVGVYNNLILYNKKDKAGREQLYKIICKHYKRIARKCQLSKSRRCQLMLLRYCPPLYTLAFHIFDKKRRKELQYAN</sequence>
<organism evidence="4 5">
    <name type="scientific">Candidatus Scatavimonas merdigallinarum</name>
    <dbReference type="NCBI Taxonomy" id="2840914"/>
    <lineage>
        <taxon>Bacteria</taxon>
        <taxon>Bacillati</taxon>
        <taxon>Bacillota</taxon>
        <taxon>Clostridia</taxon>
        <taxon>Eubacteriales</taxon>
        <taxon>Oscillospiraceae</taxon>
        <taxon>Oscillospiraceae incertae sedis</taxon>
        <taxon>Candidatus Scatavimonas</taxon>
    </lineage>
</organism>
<accession>A0A9D1CTK5</accession>
<comment type="caution">
    <text evidence="4">The sequence shown here is derived from an EMBL/GenBank/DDBJ whole genome shotgun (WGS) entry which is preliminary data.</text>
</comment>